<gene>
    <name evidence="3" type="ORF">Rt10032_c05g2481</name>
</gene>
<accession>A0A511KG90</accession>
<evidence type="ECO:0000313" key="4">
    <source>
        <dbReference type="Proteomes" id="UP000321518"/>
    </source>
</evidence>
<feature type="transmembrane region" description="Helical" evidence="2">
    <location>
        <begin position="151"/>
        <end position="171"/>
    </location>
</feature>
<organism evidence="3 4">
    <name type="scientific">Rhodotorula toruloides</name>
    <name type="common">Yeast</name>
    <name type="synonym">Rhodosporidium toruloides</name>
    <dbReference type="NCBI Taxonomy" id="5286"/>
    <lineage>
        <taxon>Eukaryota</taxon>
        <taxon>Fungi</taxon>
        <taxon>Dikarya</taxon>
        <taxon>Basidiomycota</taxon>
        <taxon>Pucciniomycotina</taxon>
        <taxon>Microbotryomycetes</taxon>
        <taxon>Sporidiobolales</taxon>
        <taxon>Sporidiobolaceae</taxon>
        <taxon>Rhodotorula</taxon>
    </lineage>
</organism>
<proteinExistence type="predicted"/>
<feature type="compositionally biased region" description="Polar residues" evidence="1">
    <location>
        <begin position="318"/>
        <end position="329"/>
    </location>
</feature>
<evidence type="ECO:0000256" key="2">
    <source>
        <dbReference type="SAM" id="Phobius"/>
    </source>
</evidence>
<sequence>MSASFLNGLNLTSILPPNSQWIAPWVTQVLQSVEGELALGHSPYPAFEQTVLRIFYPSVAPGFRPMLWFLAGLFSLSIIIVLASLVLRLQQGRFWLFHRVDKTIAIPNISTIYGMCALAYASLAILSIVTAVGISKGESFPRYYLGLQAGWIAPLWVGFFCEAWATISAYIRKKGAFYRESRWKTLVALTLPFLLPVCAFFPVVIVMYIAAHSFNEGYRDTMSILAQLRVFDQSWTPAKGLDIGNLLTFFTLGEKFGAEMRDYSKYVRIGYLYIALTLLVTFAVYTTGASVEIRHLSATIKELRAQSKTPRLRPRSPLTFSRGTSSKSVQLPEAKTDRPPIDPLDNEFFAGVKRLWALLAWARNNRFYSACAIGLMLLVNAGIAFWLGVSPLSLMTNSAQLLVACWLNGILSTVVALLILFRSLDGSSPIVQRLRCYLPFLPFPPAISITDPSRAQLP</sequence>
<reference evidence="3 4" key="1">
    <citation type="submission" date="2019-07" db="EMBL/GenBank/DDBJ databases">
        <title>Rhodotorula toruloides NBRC10032 genome sequencing.</title>
        <authorList>
            <person name="Shida Y."/>
            <person name="Takaku H."/>
            <person name="Ogasawara W."/>
            <person name="Mori K."/>
        </authorList>
    </citation>
    <scope>NUCLEOTIDE SEQUENCE [LARGE SCALE GENOMIC DNA]</scope>
    <source>
        <strain evidence="3 4">NBRC10032</strain>
    </source>
</reference>
<feature type="transmembrane region" description="Helical" evidence="2">
    <location>
        <begin position="183"/>
        <end position="211"/>
    </location>
</feature>
<feature type="transmembrane region" description="Helical" evidence="2">
    <location>
        <begin position="401"/>
        <end position="421"/>
    </location>
</feature>
<comment type="caution">
    <text evidence="3">The sequence shown here is derived from an EMBL/GenBank/DDBJ whole genome shotgun (WGS) entry which is preliminary data.</text>
</comment>
<feature type="transmembrane region" description="Helical" evidence="2">
    <location>
        <begin position="110"/>
        <end position="131"/>
    </location>
</feature>
<feature type="transmembrane region" description="Helical" evidence="2">
    <location>
        <begin position="66"/>
        <end position="89"/>
    </location>
</feature>
<feature type="transmembrane region" description="Helical" evidence="2">
    <location>
        <begin position="367"/>
        <end position="389"/>
    </location>
</feature>
<keyword evidence="2" id="KW-1133">Transmembrane helix</keyword>
<evidence type="ECO:0000313" key="3">
    <source>
        <dbReference type="EMBL" id="GEM08464.1"/>
    </source>
</evidence>
<dbReference type="OrthoDB" id="2535424at2759"/>
<keyword evidence="2" id="KW-0472">Membrane</keyword>
<evidence type="ECO:0000256" key="1">
    <source>
        <dbReference type="SAM" id="MobiDB-lite"/>
    </source>
</evidence>
<feature type="region of interest" description="Disordered" evidence="1">
    <location>
        <begin position="307"/>
        <end position="337"/>
    </location>
</feature>
<feature type="transmembrane region" description="Helical" evidence="2">
    <location>
        <begin position="270"/>
        <end position="291"/>
    </location>
</feature>
<dbReference type="AlphaFoldDB" id="A0A511KG90"/>
<protein>
    <submittedName>
        <fullName evidence="3">Proteophosphoglycan ppg4</fullName>
    </submittedName>
</protein>
<dbReference type="Proteomes" id="UP000321518">
    <property type="component" value="Unassembled WGS sequence"/>
</dbReference>
<dbReference type="EMBL" id="BJWK01000005">
    <property type="protein sequence ID" value="GEM08464.1"/>
    <property type="molecule type" value="Genomic_DNA"/>
</dbReference>
<keyword evidence="2" id="KW-0812">Transmembrane</keyword>
<name>A0A511KG90_RHOTO</name>